<dbReference type="Proteomes" id="UP000019027">
    <property type="component" value="Chromosome"/>
</dbReference>
<feature type="transmembrane region" description="Helical" evidence="1">
    <location>
        <begin position="38"/>
        <end position="64"/>
    </location>
</feature>
<feature type="transmembrane region" description="Helical" evidence="1">
    <location>
        <begin position="70"/>
        <end position="93"/>
    </location>
</feature>
<keyword evidence="4" id="KW-1185">Reference proteome</keyword>
<keyword evidence="1" id="KW-0472">Membrane</keyword>
<dbReference type="STRING" id="582419.TES1_1792"/>
<name>W0I8T8_9EURY</name>
<dbReference type="Pfam" id="PF05763">
    <property type="entry name" value="DUF835"/>
    <property type="match status" value="1"/>
</dbReference>
<feature type="transmembrane region" description="Helical" evidence="1">
    <location>
        <begin position="6"/>
        <end position="26"/>
    </location>
</feature>
<keyword evidence="1" id="KW-0812">Transmembrane</keyword>
<reference evidence="3 4" key="1">
    <citation type="journal article" date="2014" name="Int. J. Syst. Evol. Microbiol.">
        <title>Thermococcus paralvinellae sp. nov. and Thermococcus cleftensis sp. nov. of hyperthermophilic heterotrophs from deep-sea hydrothermal vents.</title>
        <authorList>
            <person name="Hensley S.A."/>
            <person name="Jung J.H."/>
            <person name="Park C.S."/>
            <person name="Holden J.F."/>
        </authorList>
    </citation>
    <scope>NUCLEOTIDE SEQUENCE [LARGE SCALE GENOMIC DNA]</scope>
    <source>
        <strain evidence="3 4">ES1</strain>
    </source>
</reference>
<gene>
    <name evidence="3" type="ORF">TES1_1792</name>
</gene>
<dbReference type="GeneID" id="24906545"/>
<organism evidence="3 4">
    <name type="scientific">Thermococcus paralvinellae</name>
    <dbReference type="NCBI Taxonomy" id="582419"/>
    <lineage>
        <taxon>Archaea</taxon>
        <taxon>Methanobacteriati</taxon>
        <taxon>Methanobacteriota</taxon>
        <taxon>Thermococci</taxon>
        <taxon>Thermococcales</taxon>
        <taxon>Thermococcaceae</taxon>
        <taxon>Thermococcus</taxon>
    </lineage>
</organism>
<evidence type="ECO:0000313" key="4">
    <source>
        <dbReference type="Proteomes" id="UP000019027"/>
    </source>
</evidence>
<accession>W0I8T8</accession>
<proteinExistence type="predicted"/>
<dbReference type="RefSeq" id="WP_042682208.1">
    <property type="nucleotide sequence ID" value="NZ_CP006965.1"/>
</dbReference>
<evidence type="ECO:0000256" key="1">
    <source>
        <dbReference type="SAM" id="Phobius"/>
    </source>
</evidence>
<dbReference type="InterPro" id="IPR008553">
    <property type="entry name" value="DUF835"/>
</dbReference>
<sequence>MVDIVGLFYRVFMFIMILSLTIFISLRVKRYPKNLRHLMLLAAIFSGIGTFGRFIDILVLFVPVPFAPEIHIITHIVSVGGIIWVFILIMLSLETYYIPLTSIVQTKGKKKAGASYLVLSSNIIHDVIEFLQDINEPVLIFTRYPHLYENENIKKIWVTTADSNGVSPTALHVLQDIAIKFASENEGSIIILDCVEYLVIYNGFKSVFKLLVSLKDHLMVRGATLIIFADPTALDESEIALLKREFHSL</sequence>
<keyword evidence="1" id="KW-1133">Transmembrane helix</keyword>
<dbReference type="AlphaFoldDB" id="W0I8T8"/>
<evidence type="ECO:0000313" key="3">
    <source>
        <dbReference type="EMBL" id="AHF81167.1"/>
    </source>
</evidence>
<dbReference type="HOGENOM" id="CLU_067022_2_0_2"/>
<dbReference type="KEGG" id="ths:TES1_1792"/>
<feature type="domain" description="DUF835" evidence="2">
    <location>
        <begin position="125"/>
        <end position="246"/>
    </location>
</feature>
<evidence type="ECO:0000259" key="2">
    <source>
        <dbReference type="Pfam" id="PF05763"/>
    </source>
</evidence>
<protein>
    <recommendedName>
        <fullName evidence="2">DUF835 domain-containing protein</fullName>
    </recommendedName>
</protein>
<dbReference type="EMBL" id="CP006965">
    <property type="protein sequence ID" value="AHF81167.1"/>
    <property type="molecule type" value="Genomic_DNA"/>
</dbReference>
<dbReference type="OrthoDB" id="86083at2157"/>